<dbReference type="GO" id="GO:0007018">
    <property type="term" value="P:microtubule-based movement"/>
    <property type="evidence" value="ECO:0007669"/>
    <property type="project" value="InterPro"/>
</dbReference>
<evidence type="ECO:0008006" key="10">
    <source>
        <dbReference type="Google" id="ProtNLM"/>
    </source>
</evidence>
<dbReference type="EMBL" id="SPHZ02000009">
    <property type="protein sequence ID" value="KAF0898562.1"/>
    <property type="molecule type" value="Genomic_DNA"/>
</dbReference>
<evidence type="ECO:0000259" key="6">
    <source>
        <dbReference type="PROSITE" id="PS50067"/>
    </source>
</evidence>
<dbReference type="Pfam" id="PF05180">
    <property type="entry name" value="zf-DNL"/>
    <property type="match status" value="1"/>
</dbReference>
<evidence type="ECO:0000256" key="4">
    <source>
        <dbReference type="PROSITE-ProRule" id="PRU00283"/>
    </source>
</evidence>
<dbReference type="GO" id="GO:0005524">
    <property type="term" value="F:ATP binding"/>
    <property type="evidence" value="ECO:0007669"/>
    <property type="project" value="UniProtKB-UniRule"/>
</dbReference>
<comment type="caution">
    <text evidence="8">The sequence shown here is derived from an EMBL/GenBank/DDBJ whole genome shotgun (WGS) entry which is preliminary data.</text>
</comment>
<keyword evidence="3 4" id="KW-0505">Motor protein</keyword>
<dbReference type="FunFam" id="3.40.850.10:FF:000338">
    <property type="entry name" value="Kinesin-like protein"/>
    <property type="match status" value="1"/>
</dbReference>
<dbReference type="GO" id="GO:0008270">
    <property type="term" value="F:zinc ion binding"/>
    <property type="evidence" value="ECO:0007669"/>
    <property type="project" value="UniProtKB-KW"/>
</dbReference>
<dbReference type="InterPro" id="IPR027640">
    <property type="entry name" value="Kinesin-like_fam"/>
</dbReference>
<keyword evidence="2" id="KW-0175">Coiled coil</keyword>
<keyword evidence="5" id="KW-0862">Zinc</keyword>
<dbReference type="PRINTS" id="PR00380">
    <property type="entry name" value="KINESINHEAVY"/>
</dbReference>
<dbReference type="PANTHER" id="PTHR47968:SF13">
    <property type="entry name" value="KINESIN-LIKE PROTEIN KIF19 ISOFORM X1"/>
    <property type="match status" value="1"/>
</dbReference>
<keyword evidence="5" id="KW-0479">Metal-binding</keyword>
<feature type="domain" description="Kinesin motor" evidence="6">
    <location>
        <begin position="1"/>
        <end position="268"/>
    </location>
</feature>
<evidence type="ECO:0000313" key="9">
    <source>
        <dbReference type="Proteomes" id="UP000479710"/>
    </source>
</evidence>
<accession>A0A6G1CEF7</accession>
<feature type="domain" description="DNL-type" evidence="7">
    <location>
        <begin position="199"/>
        <end position="268"/>
    </location>
</feature>
<proteinExistence type="inferred from homology"/>
<evidence type="ECO:0000256" key="3">
    <source>
        <dbReference type="ARBA" id="ARBA00023175"/>
    </source>
</evidence>
<dbReference type="GO" id="GO:0003777">
    <property type="term" value="F:microtubule motor activity"/>
    <property type="evidence" value="ECO:0007669"/>
    <property type="project" value="InterPro"/>
</dbReference>
<feature type="binding site" evidence="4">
    <location>
        <begin position="79"/>
        <end position="86"/>
    </location>
    <ligand>
        <name>ATP</name>
        <dbReference type="ChEBI" id="CHEBI:30616"/>
    </ligand>
</feature>
<dbReference type="GO" id="GO:0008017">
    <property type="term" value="F:microtubule binding"/>
    <property type="evidence" value="ECO:0007669"/>
    <property type="project" value="InterPro"/>
</dbReference>
<dbReference type="OrthoDB" id="512667at2759"/>
<keyword evidence="1" id="KW-0493">Microtubule</keyword>
<organism evidence="8 9">
    <name type="scientific">Oryza meyeriana var. granulata</name>
    <dbReference type="NCBI Taxonomy" id="110450"/>
    <lineage>
        <taxon>Eukaryota</taxon>
        <taxon>Viridiplantae</taxon>
        <taxon>Streptophyta</taxon>
        <taxon>Embryophyta</taxon>
        <taxon>Tracheophyta</taxon>
        <taxon>Spermatophyta</taxon>
        <taxon>Magnoliopsida</taxon>
        <taxon>Liliopsida</taxon>
        <taxon>Poales</taxon>
        <taxon>Poaceae</taxon>
        <taxon>BOP clade</taxon>
        <taxon>Oryzoideae</taxon>
        <taxon>Oryzeae</taxon>
        <taxon>Oryzinae</taxon>
        <taxon>Oryza</taxon>
        <taxon>Oryza meyeriana</taxon>
    </lineage>
</organism>
<protein>
    <recommendedName>
        <fullName evidence="10">Kinesin motor domain-containing protein</fullName>
    </recommendedName>
</protein>
<dbReference type="SUPFAM" id="SSF52540">
    <property type="entry name" value="P-loop containing nucleoside triphosphate hydrolases"/>
    <property type="match status" value="1"/>
</dbReference>
<dbReference type="PANTHER" id="PTHR47968">
    <property type="entry name" value="CENTROMERE PROTEIN E"/>
    <property type="match status" value="1"/>
</dbReference>
<dbReference type="Proteomes" id="UP000479710">
    <property type="component" value="Unassembled WGS sequence"/>
</dbReference>
<dbReference type="PROSITE" id="PS50067">
    <property type="entry name" value="KINESIN_MOTOR_2"/>
    <property type="match status" value="1"/>
</dbReference>
<dbReference type="InterPro" id="IPR001752">
    <property type="entry name" value="Kinesin_motor_dom"/>
</dbReference>
<reference evidence="8 9" key="1">
    <citation type="submission" date="2019-11" db="EMBL/GenBank/DDBJ databases">
        <title>Whole genome sequence of Oryza granulata.</title>
        <authorList>
            <person name="Li W."/>
        </authorList>
    </citation>
    <scope>NUCLEOTIDE SEQUENCE [LARGE SCALE GENOMIC DNA]</scope>
    <source>
        <strain evidence="9">cv. Menghai</strain>
        <tissue evidence="8">Leaf</tissue>
    </source>
</reference>
<dbReference type="PROSITE" id="PS51501">
    <property type="entry name" value="ZF_DNL"/>
    <property type="match status" value="1"/>
</dbReference>
<sequence>MPEKAPGKPRTFTGRRHTLLCRSVGRMHHESNKQLLKPDIGGRIETSTELQLLAPMAEGTSDLVEGVLQGRNGTVFCYGATGAGKTYTMLGTMENPGVMVLAIKDLFAKVRQRSHEGNHSIQLSYLEVYNETVRDLLSPGRPLLLREDKQGTVAAGLTHYRAYSTDEGNQNRTTEPTRVNETSSRSHAILQEGTFDLNLPRRSLLVQFTCNACGERTKRLINRVAYERGTVFLQCAGCQVYHKFVDNLGLVVEYDLREENGVNTDTEA</sequence>
<dbReference type="Gene3D" id="3.40.850.10">
    <property type="entry name" value="Kinesin motor domain"/>
    <property type="match status" value="1"/>
</dbReference>
<comment type="similarity">
    <text evidence="4">Belongs to the TRAFAC class myosin-kinesin ATPase superfamily. Kinesin family.</text>
</comment>
<keyword evidence="9" id="KW-1185">Reference proteome</keyword>
<dbReference type="Pfam" id="PF00225">
    <property type="entry name" value="Kinesin"/>
    <property type="match status" value="1"/>
</dbReference>
<dbReference type="InterPro" id="IPR027417">
    <property type="entry name" value="P-loop_NTPase"/>
</dbReference>
<keyword evidence="5" id="KW-0863">Zinc-finger</keyword>
<evidence type="ECO:0000256" key="5">
    <source>
        <dbReference type="PROSITE-ProRule" id="PRU00834"/>
    </source>
</evidence>
<dbReference type="InterPro" id="IPR007853">
    <property type="entry name" value="Znf_DNL-typ"/>
</dbReference>
<evidence type="ECO:0000313" key="8">
    <source>
        <dbReference type="EMBL" id="KAF0898562.1"/>
    </source>
</evidence>
<name>A0A6G1CEF7_9ORYZ</name>
<keyword evidence="4" id="KW-0547">Nucleotide-binding</keyword>
<dbReference type="InterPro" id="IPR036961">
    <property type="entry name" value="Kinesin_motor_dom_sf"/>
</dbReference>
<evidence type="ECO:0000256" key="2">
    <source>
        <dbReference type="ARBA" id="ARBA00023054"/>
    </source>
</evidence>
<evidence type="ECO:0000259" key="7">
    <source>
        <dbReference type="PROSITE" id="PS51501"/>
    </source>
</evidence>
<dbReference type="AlphaFoldDB" id="A0A6G1CEF7"/>
<dbReference type="SMART" id="SM00129">
    <property type="entry name" value="KISc"/>
    <property type="match status" value="1"/>
</dbReference>
<evidence type="ECO:0000256" key="1">
    <source>
        <dbReference type="ARBA" id="ARBA00022701"/>
    </source>
</evidence>
<dbReference type="GO" id="GO:0005874">
    <property type="term" value="C:microtubule"/>
    <property type="evidence" value="ECO:0007669"/>
    <property type="project" value="UniProtKB-KW"/>
</dbReference>
<keyword evidence="4" id="KW-0067">ATP-binding</keyword>
<gene>
    <name evidence="8" type="ORF">E2562_008149</name>
</gene>